<dbReference type="GO" id="GO:0046872">
    <property type="term" value="F:metal ion binding"/>
    <property type="evidence" value="ECO:0007669"/>
    <property type="project" value="UniProtKB-KW"/>
</dbReference>
<proteinExistence type="predicted"/>
<name>A0A2D3WF89_9BACT</name>
<dbReference type="Gene3D" id="1.10.760.10">
    <property type="entry name" value="Cytochrome c-like domain"/>
    <property type="match status" value="1"/>
</dbReference>
<dbReference type="GO" id="GO:0009055">
    <property type="term" value="F:electron transfer activity"/>
    <property type="evidence" value="ECO:0007669"/>
    <property type="project" value="InterPro"/>
</dbReference>
<keyword evidence="1 4" id="KW-0349">Heme</keyword>
<dbReference type="RefSeq" id="WP_294895492.1">
    <property type="nucleotide sequence ID" value="NZ_DLUI01000073.1"/>
</dbReference>
<dbReference type="GO" id="GO:0020037">
    <property type="term" value="F:heme binding"/>
    <property type="evidence" value="ECO:0007669"/>
    <property type="project" value="InterPro"/>
</dbReference>
<accession>A0A2D3WF89</accession>
<comment type="caution">
    <text evidence="6">The sequence shown here is derived from an EMBL/GenBank/DDBJ whole genome shotgun (WGS) entry which is preliminary data.</text>
</comment>
<evidence type="ECO:0000256" key="2">
    <source>
        <dbReference type="ARBA" id="ARBA00022723"/>
    </source>
</evidence>
<evidence type="ECO:0000256" key="1">
    <source>
        <dbReference type="ARBA" id="ARBA00022617"/>
    </source>
</evidence>
<dbReference type="EMBL" id="DLUI01000073">
    <property type="protein sequence ID" value="DAB38575.1"/>
    <property type="molecule type" value="Genomic_DNA"/>
</dbReference>
<dbReference type="Proteomes" id="UP000228859">
    <property type="component" value="Unassembled WGS sequence"/>
</dbReference>
<evidence type="ECO:0000256" key="4">
    <source>
        <dbReference type="PROSITE-ProRule" id="PRU00433"/>
    </source>
</evidence>
<protein>
    <recommendedName>
        <fullName evidence="5">Cytochrome c domain-containing protein</fullName>
    </recommendedName>
</protein>
<dbReference type="PROSITE" id="PS51257">
    <property type="entry name" value="PROKAR_LIPOPROTEIN"/>
    <property type="match status" value="1"/>
</dbReference>
<dbReference type="InterPro" id="IPR009056">
    <property type="entry name" value="Cyt_c-like_dom"/>
</dbReference>
<feature type="domain" description="Cytochrome c" evidence="5">
    <location>
        <begin position="59"/>
        <end position="141"/>
    </location>
</feature>
<dbReference type="InterPro" id="IPR036909">
    <property type="entry name" value="Cyt_c-like_dom_sf"/>
</dbReference>
<evidence type="ECO:0000256" key="3">
    <source>
        <dbReference type="ARBA" id="ARBA00023004"/>
    </source>
</evidence>
<reference evidence="6 7" key="1">
    <citation type="journal article" date="2017" name="Front. Microbiol.">
        <title>Comparative Genomic Analysis of the Class Epsilonproteobacteria and Proposed Reclassification to Epsilonbacteraeota (phyl. nov.).</title>
        <authorList>
            <person name="Waite D.W."/>
            <person name="Vanwonterghem I."/>
            <person name="Rinke C."/>
            <person name="Parks D.H."/>
            <person name="Zhang Y."/>
            <person name="Takai K."/>
            <person name="Sievert S.M."/>
            <person name="Simon J."/>
            <person name="Campbell B.J."/>
            <person name="Hanson T.E."/>
            <person name="Woyke T."/>
            <person name="Klotz M.G."/>
            <person name="Hugenholtz P."/>
        </authorList>
    </citation>
    <scope>NUCLEOTIDE SEQUENCE [LARGE SCALE GENOMIC DNA]</scope>
    <source>
        <strain evidence="6">UBA12443</strain>
    </source>
</reference>
<organism evidence="6 7">
    <name type="scientific">Sulfuricurvum kujiense</name>
    <dbReference type="NCBI Taxonomy" id="148813"/>
    <lineage>
        <taxon>Bacteria</taxon>
        <taxon>Pseudomonadati</taxon>
        <taxon>Campylobacterota</taxon>
        <taxon>Epsilonproteobacteria</taxon>
        <taxon>Campylobacterales</taxon>
        <taxon>Sulfurimonadaceae</taxon>
        <taxon>Sulfuricurvum</taxon>
    </lineage>
</organism>
<dbReference type="Pfam" id="PF00034">
    <property type="entry name" value="Cytochrom_C"/>
    <property type="match status" value="1"/>
</dbReference>
<evidence type="ECO:0000259" key="5">
    <source>
        <dbReference type="PROSITE" id="PS51007"/>
    </source>
</evidence>
<dbReference type="PROSITE" id="PS51007">
    <property type="entry name" value="CYTC"/>
    <property type="match status" value="1"/>
</dbReference>
<dbReference type="SUPFAM" id="SSF46626">
    <property type="entry name" value="Cytochrome c"/>
    <property type="match status" value="1"/>
</dbReference>
<evidence type="ECO:0000313" key="6">
    <source>
        <dbReference type="EMBL" id="DAB38575.1"/>
    </source>
</evidence>
<keyword evidence="3 4" id="KW-0408">Iron</keyword>
<evidence type="ECO:0000313" key="7">
    <source>
        <dbReference type="Proteomes" id="UP000228859"/>
    </source>
</evidence>
<dbReference type="AlphaFoldDB" id="A0A2D3WF89"/>
<sequence length="141" mass="14683">MKTFLYVICSLFLIGCSESTSEQTPSSTEPKTVVTYTVEANTSTPEQKAPVSETAAPLATSVDGTALFGQKCASCHGAKGEKPALGKSAVIAEFSEQQIKDALKGYQAGTYGKEMKGLMQGQAKGLNEAQIGALAKAISAR</sequence>
<gene>
    <name evidence="6" type="ORF">CFH83_05320</name>
</gene>
<keyword evidence="2 4" id="KW-0479">Metal-binding</keyword>